<protein>
    <submittedName>
        <fullName evidence="1">Type II secretory pathway component</fullName>
    </submittedName>
</protein>
<gene>
    <name evidence="1" type="ORF">EA795_12540</name>
</gene>
<name>A0ABX9V3H4_9GAMM</name>
<dbReference type="Gene3D" id="2.30.30.830">
    <property type="match status" value="1"/>
</dbReference>
<comment type="caution">
    <text evidence="1">The sequence shown here is derived from an EMBL/GenBank/DDBJ whole genome shotgun (WGS) entry which is preliminary data.</text>
</comment>
<reference evidence="1 2" key="1">
    <citation type="submission" date="2018-10" db="EMBL/GenBank/DDBJ databases">
        <title>Pseudomonas sp. GL14 genome.</title>
        <authorList>
            <person name="Peng J."/>
            <person name="Liu Z.-P."/>
        </authorList>
    </citation>
    <scope>NUCLEOTIDE SEQUENCE [LARGE SCALE GENOMIC DNA]</scope>
    <source>
        <strain evidence="1 2">GL14</strain>
    </source>
</reference>
<organism evidence="1 2">
    <name type="scientific">Stutzerimonas nitrititolerans</name>
    <dbReference type="NCBI Taxonomy" id="2482751"/>
    <lineage>
        <taxon>Bacteria</taxon>
        <taxon>Pseudomonadati</taxon>
        <taxon>Pseudomonadota</taxon>
        <taxon>Gammaproteobacteria</taxon>
        <taxon>Pseudomonadales</taxon>
        <taxon>Pseudomonadaceae</taxon>
        <taxon>Stutzerimonas</taxon>
    </lineage>
</organism>
<evidence type="ECO:0000313" key="2">
    <source>
        <dbReference type="Proteomes" id="UP000269134"/>
    </source>
</evidence>
<proteinExistence type="predicted"/>
<accession>A0ABX9V3H4</accession>
<keyword evidence="2" id="KW-1185">Reference proteome</keyword>
<dbReference type="EMBL" id="RFFL01000009">
    <property type="protein sequence ID" value="RMI00346.1"/>
    <property type="molecule type" value="Genomic_DNA"/>
</dbReference>
<evidence type="ECO:0000313" key="1">
    <source>
        <dbReference type="EMBL" id="RMI00346.1"/>
    </source>
</evidence>
<sequence>MRGGSVSRLLITAGGLLSLLVTLDASALDPTLPPASPSATHIASDAGATLRLQAILRLPQGARAVINGQSLKVGEQLADARVLAIDPHSVLIEREGKREELRLSAPIFNTSRTQP</sequence>
<dbReference type="Proteomes" id="UP000269134">
    <property type="component" value="Unassembled WGS sequence"/>
</dbReference>